<gene>
    <name evidence="2" type="ORF">ODALV1_LOCUS22025</name>
</gene>
<keyword evidence="1" id="KW-0812">Transmembrane</keyword>
<reference evidence="2 3" key="1">
    <citation type="submission" date="2024-08" db="EMBL/GenBank/DDBJ databases">
        <authorList>
            <person name="Cucini C."/>
            <person name="Frati F."/>
        </authorList>
    </citation>
    <scope>NUCLEOTIDE SEQUENCE [LARGE SCALE GENOMIC DNA]</scope>
</reference>
<dbReference type="EMBL" id="CAXLJM020000072">
    <property type="protein sequence ID" value="CAL8127963.1"/>
    <property type="molecule type" value="Genomic_DNA"/>
</dbReference>
<proteinExistence type="predicted"/>
<organism evidence="2 3">
    <name type="scientific">Orchesella dallaii</name>
    <dbReference type="NCBI Taxonomy" id="48710"/>
    <lineage>
        <taxon>Eukaryota</taxon>
        <taxon>Metazoa</taxon>
        <taxon>Ecdysozoa</taxon>
        <taxon>Arthropoda</taxon>
        <taxon>Hexapoda</taxon>
        <taxon>Collembola</taxon>
        <taxon>Entomobryomorpha</taxon>
        <taxon>Entomobryoidea</taxon>
        <taxon>Orchesellidae</taxon>
        <taxon>Orchesellinae</taxon>
        <taxon>Orchesella</taxon>
    </lineage>
</organism>
<feature type="transmembrane region" description="Helical" evidence="1">
    <location>
        <begin position="127"/>
        <end position="145"/>
    </location>
</feature>
<protein>
    <recommendedName>
        <fullName evidence="4">Gustatory receptor</fullName>
    </recommendedName>
</protein>
<comment type="caution">
    <text evidence="2">The sequence shown here is derived from an EMBL/GenBank/DDBJ whole genome shotgun (WGS) entry which is preliminary data.</text>
</comment>
<evidence type="ECO:0000313" key="3">
    <source>
        <dbReference type="Proteomes" id="UP001642540"/>
    </source>
</evidence>
<keyword evidence="3" id="KW-1185">Reference proteome</keyword>
<keyword evidence="1" id="KW-1133">Transmembrane helix</keyword>
<feature type="transmembrane region" description="Helical" evidence="1">
    <location>
        <begin position="360"/>
        <end position="381"/>
    </location>
</feature>
<dbReference type="Proteomes" id="UP001642540">
    <property type="component" value="Unassembled WGS sequence"/>
</dbReference>
<feature type="transmembrane region" description="Helical" evidence="1">
    <location>
        <begin position="89"/>
        <end position="107"/>
    </location>
</feature>
<name>A0ABP1RGV2_9HEXA</name>
<accession>A0ABP1RGV2</accession>
<feature type="transmembrane region" description="Helical" evidence="1">
    <location>
        <begin position="184"/>
        <end position="207"/>
    </location>
</feature>
<keyword evidence="1" id="KW-0472">Membrane</keyword>
<evidence type="ECO:0000256" key="1">
    <source>
        <dbReference type="SAM" id="Phobius"/>
    </source>
</evidence>
<evidence type="ECO:0008006" key="4">
    <source>
        <dbReference type="Google" id="ProtNLM"/>
    </source>
</evidence>
<feature type="transmembrane region" description="Helical" evidence="1">
    <location>
        <begin position="53"/>
        <end position="69"/>
    </location>
</feature>
<sequence length="393" mass="46008">MSHCEGYTDNTDIVETNYDKFSAAQIHKNVKESNFQRKVSDGTDSAKGKNMKFFVWWLQCCYVIFYSPFKPVTGKNGGYKLTVNKFQKIFWWLEWTLIWVYHITDIIDHFINYVMINEPSPTLYFKFLWNVFRGIKILCFFWILLTKKNKLEIMLRTICSPSKLEEKVERKSRWGKKLFNARNVYLFIMYVAKATVSVSMFVFYGSYIGDHVPPSKKFERAMVNGKKRFFILNLKSNATLPYTVENIVFGVTQTALQFAFLWNDYLIASFLYGVLPFTFLYKAKELKKLVTGLINNLEDDTNLSRKVNQTLLIEKYDELKSLTEAINSLFSFTIFAWALERTLIMTFIRKAVSTQDVLRLIYYVTETAFAAIALLLVAEGYRIVSLNLSRIIL</sequence>
<feature type="transmembrane region" description="Helical" evidence="1">
    <location>
        <begin position="265"/>
        <end position="281"/>
    </location>
</feature>
<evidence type="ECO:0000313" key="2">
    <source>
        <dbReference type="EMBL" id="CAL8127963.1"/>
    </source>
</evidence>